<dbReference type="SMART" id="SM00493">
    <property type="entry name" value="TOPRIM"/>
    <property type="match status" value="1"/>
</dbReference>
<dbReference type="PANTHER" id="PTHR39156:SF1">
    <property type="entry name" value="RIBONUCLEASE M5"/>
    <property type="match status" value="1"/>
</dbReference>
<dbReference type="GO" id="GO:0019843">
    <property type="term" value="F:rRNA binding"/>
    <property type="evidence" value="ECO:0007669"/>
    <property type="project" value="UniProtKB-KW"/>
</dbReference>
<evidence type="ECO:0000256" key="2">
    <source>
        <dbReference type="ARBA" id="ARBA00022517"/>
    </source>
</evidence>
<name>A0AA43XMB6_9CLOT</name>
<comment type="similarity">
    <text evidence="11">Belongs to the ribonuclease M5 family.</text>
</comment>
<evidence type="ECO:0000256" key="5">
    <source>
        <dbReference type="ARBA" id="ARBA00022723"/>
    </source>
</evidence>
<reference evidence="14 15" key="1">
    <citation type="submission" date="2019-04" db="EMBL/GenBank/DDBJ databases">
        <title>Isachenkonia alkalipeptolytica gen. nov. sp. nov. a new anaerobic, alkiliphilic organothrophic bacterium capable to reduce synthesized ferrihydrite isolated from a soda lake.</title>
        <authorList>
            <person name="Toshchakov S.V."/>
            <person name="Zavarzina D.G."/>
            <person name="Zhilina T.N."/>
            <person name="Kostrikina N.A."/>
            <person name="Kublanov I.V."/>
        </authorList>
    </citation>
    <scope>NUCLEOTIDE SEQUENCE [LARGE SCALE GENOMIC DNA]</scope>
    <source>
        <strain evidence="14 15">Z-1701</strain>
    </source>
</reference>
<keyword evidence="6 11" id="KW-0699">rRNA-binding</keyword>
<evidence type="ECO:0000256" key="10">
    <source>
        <dbReference type="ARBA" id="ARBA00022884"/>
    </source>
</evidence>
<dbReference type="NCBIfam" id="TIGR00334">
    <property type="entry name" value="5S_RNA_mat_M5"/>
    <property type="match status" value="1"/>
</dbReference>
<keyword evidence="2 11" id="KW-0690">Ribosome biogenesis</keyword>
<dbReference type="GO" id="GO:0006364">
    <property type="term" value="P:rRNA processing"/>
    <property type="evidence" value="ECO:0007669"/>
    <property type="project" value="UniProtKB-UniRule"/>
</dbReference>
<dbReference type="RefSeq" id="WP_160722369.1">
    <property type="nucleotide sequence ID" value="NZ_SUMG01000016.1"/>
</dbReference>
<gene>
    <name evidence="11 14" type="primary">rnmV</name>
    <name evidence="14" type="ORF">ISALK_11280</name>
</gene>
<evidence type="ECO:0000256" key="9">
    <source>
        <dbReference type="ARBA" id="ARBA00022842"/>
    </source>
</evidence>
<sequence length="192" mass="21523">MKPKKKEIKEVIVVEGKDDISQVKRAVKAEIIATGGFSLPDRTLEQIKGAAQRKGIIILTDPDYPGEWIRREITKAVTEAKHAFIPKEDALKEGNVGIENASPQNILLALERARCELQTPRNEFTKGDLMKEGLLGVTGATEKRDQLGKILGIGYGNAKQFLNRLNHYGVTREEWQDALIQLYENSKRGEEK</sequence>
<organism evidence="14 15">
    <name type="scientific">Isachenkonia alkalipeptolytica</name>
    <dbReference type="NCBI Taxonomy" id="2565777"/>
    <lineage>
        <taxon>Bacteria</taxon>
        <taxon>Bacillati</taxon>
        <taxon>Bacillota</taxon>
        <taxon>Clostridia</taxon>
        <taxon>Eubacteriales</taxon>
        <taxon>Clostridiaceae</taxon>
        <taxon>Isachenkonia</taxon>
    </lineage>
</organism>
<keyword evidence="3 11" id="KW-0698">rRNA processing</keyword>
<proteinExistence type="inferred from homology"/>
<evidence type="ECO:0000256" key="12">
    <source>
        <dbReference type="NCBIfam" id="TIGR00334"/>
    </source>
</evidence>
<evidence type="ECO:0000313" key="14">
    <source>
        <dbReference type="EMBL" id="NBG89071.1"/>
    </source>
</evidence>
<keyword evidence="8 11" id="KW-0378">Hydrolase</keyword>
<dbReference type="InterPro" id="IPR025156">
    <property type="entry name" value="RNase_M5_C"/>
</dbReference>
<dbReference type="PANTHER" id="PTHR39156">
    <property type="entry name" value="RIBONUCLEASE M5"/>
    <property type="match status" value="1"/>
</dbReference>
<comment type="catalytic activity">
    <reaction evidence="11">
        <text>Endonucleolytic cleavage of RNA, removing 21 and 42 nucleotides, respectively, from the 5'- and 3'-termini of a 5S-rRNA precursor.</text>
        <dbReference type="EC" id="3.1.26.8"/>
    </reaction>
</comment>
<evidence type="ECO:0000256" key="1">
    <source>
        <dbReference type="ARBA" id="ARBA00022490"/>
    </source>
</evidence>
<dbReference type="HAMAP" id="MF_01469">
    <property type="entry name" value="RNase_M5"/>
    <property type="match status" value="1"/>
</dbReference>
<keyword evidence="10 11" id="KW-0694">RNA-binding</keyword>
<evidence type="ECO:0000256" key="8">
    <source>
        <dbReference type="ARBA" id="ARBA00022801"/>
    </source>
</evidence>
<keyword evidence="15" id="KW-1185">Reference proteome</keyword>
<protein>
    <recommendedName>
        <fullName evidence="11 12">Ribonuclease M5</fullName>
        <ecNumber evidence="11 12">3.1.26.8</ecNumber>
    </recommendedName>
    <alternativeName>
        <fullName evidence="11">RNase M5</fullName>
    </alternativeName>
    <alternativeName>
        <fullName evidence="11">Ribosomal RNA terminal maturase M5</fullName>
    </alternativeName>
</protein>
<dbReference type="SUPFAM" id="SSF110455">
    <property type="entry name" value="Toprim domain"/>
    <property type="match status" value="1"/>
</dbReference>
<dbReference type="Pfam" id="PF01751">
    <property type="entry name" value="Toprim"/>
    <property type="match status" value="1"/>
</dbReference>
<evidence type="ECO:0000256" key="7">
    <source>
        <dbReference type="ARBA" id="ARBA00022759"/>
    </source>
</evidence>
<evidence type="ECO:0000259" key="13">
    <source>
        <dbReference type="PROSITE" id="PS50880"/>
    </source>
</evidence>
<dbReference type="FunFam" id="3.40.1360.10:FF:000006">
    <property type="entry name" value="Ribonuclease M5"/>
    <property type="match status" value="1"/>
</dbReference>
<evidence type="ECO:0000256" key="3">
    <source>
        <dbReference type="ARBA" id="ARBA00022552"/>
    </source>
</evidence>
<dbReference type="PROSITE" id="PS50880">
    <property type="entry name" value="TOPRIM"/>
    <property type="match status" value="1"/>
</dbReference>
<comment type="caution">
    <text evidence="14">The sequence shown here is derived from an EMBL/GenBank/DDBJ whole genome shotgun (WGS) entry which is preliminary data.</text>
</comment>
<evidence type="ECO:0000256" key="11">
    <source>
        <dbReference type="HAMAP-Rule" id="MF_01469"/>
    </source>
</evidence>
<evidence type="ECO:0000313" key="15">
    <source>
        <dbReference type="Proteomes" id="UP000449710"/>
    </source>
</evidence>
<comment type="function">
    <text evidence="11">Required for correct processing of both the 5' and 3' ends of 5S rRNA precursor. Cleaves both sides of a double-stranded region yielding mature 5S rRNA in one step.</text>
</comment>
<dbReference type="InterPro" id="IPR006171">
    <property type="entry name" value="TOPRIM_dom"/>
</dbReference>
<keyword evidence="5" id="KW-0479">Metal-binding</keyword>
<evidence type="ECO:0000256" key="4">
    <source>
        <dbReference type="ARBA" id="ARBA00022722"/>
    </source>
</evidence>
<dbReference type="GO" id="GO:0046872">
    <property type="term" value="F:metal ion binding"/>
    <property type="evidence" value="ECO:0007669"/>
    <property type="project" value="UniProtKB-KW"/>
</dbReference>
<keyword evidence="7 11" id="KW-0255">Endonuclease</keyword>
<dbReference type="EC" id="3.1.26.8" evidence="11 12"/>
<keyword evidence="4 11" id="KW-0540">Nuclease</keyword>
<dbReference type="GO" id="GO:0005737">
    <property type="term" value="C:cytoplasm"/>
    <property type="evidence" value="ECO:0007669"/>
    <property type="project" value="UniProtKB-SubCell"/>
</dbReference>
<dbReference type="CDD" id="cd01027">
    <property type="entry name" value="TOPRIM_RNase_M5_like"/>
    <property type="match status" value="1"/>
</dbReference>
<accession>A0AA43XMB6</accession>
<feature type="domain" description="Toprim" evidence="13">
    <location>
        <begin position="9"/>
        <end position="92"/>
    </location>
</feature>
<dbReference type="InterPro" id="IPR034141">
    <property type="entry name" value="TOPRIM_RNase_M5-like"/>
</dbReference>
<dbReference type="Gene3D" id="3.40.1360.10">
    <property type="match status" value="1"/>
</dbReference>
<comment type="subcellular location">
    <subcellularLocation>
        <location evidence="11">Cytoplasm</location>
    </subcellularLocation>
</comment>
<evidence type="ECO:0000256" key="6">
    <source>
        <dbReference type="ARBA" id="ARBA00022730"/>
    </source>
</evidence>
<keyword evidence="9" id="KW-0460">Magnesium</keyword>
<dbReference type="EMBL" id="SUMG01000016">
    <property type="protein sequence ID" value="NBG89071.1"/>
    <property type="molecule type" value="Genomic_DNA"/>
</dbReference>
<dbReference type="GO" id="GO:0043822">
    <property type="term" value="F:ribonuclease M5 activity"/>
    <property type="evidence" value="ECO:0007669"/>
    <property type="project" value="UniProtKB-UniRule"/>
</dbReference>
<dbReference type="Pfam" id="PF13331">
    <property type="entry name" value="DUF4093"/>
    <property type="match status" value="1"/>
</dbReference>
<keyword evidence="1 11" id="KW-0963">Cytoplasm</keyword>
<dbReference type="AlphaFoldDB" id="A0AA43XMB6"/>
<dbReference type="Proteomes" id="UP000449710">
    <property type="component" value="Unassembled WGS sequence"/>
</dbReference>
<dbReference type="InterPro" id="IPR004466">
    <property type="entry name" value="RNase_M5"/>
</dbReference>